<name>A0A8T2JUW9_9PIPI</name>
<reference evidence="7" key="1">
    <citation type="thesis" date="2020" institute="ProQuest LLC" country="789 East Eisenhower Parkway, Ann Arbor, MI, USA">
        <title>Comparative Genomics and Chromosome Evolution.</title>
        <authorList>
            <person name="Mudd A.B."/>
        </authorList>
    </citation>
    <scope>NUCLEOTIDE SEQUENCE</scope>
    <source>
        <strain evidence="7">Female2</strain>
        <tissue evidence="7">Blood</tissue>
    </source>
</reference>
<keyword evidence="5" id="KW-0812">Transmembrane</keyword>
<dbReference type="Gene3D" id="3.30.40.10">
    <property type="entry name" value="Zinc/RING finger domain, C3HC4 (zinc finger)"/>
    <property type="match status" value="1"/>
</dbReference>
<dbReference type="Pfam" id="PF13445">
    <property type="entry name" value="zf-RING_UBOX"/>
    <property type="match status" value="1"/>
</dbReference>
<protein>
    <recommendedName>
        <fullName evidence="6">RING-type domain-containing protein</fullName>
    </recommendedName>
</protein>
<keyword evidence="5" id="KW-0472">Membrane</keyword>
<keyword evidence="5" id="KW-1133">Transmembrane helix</keyword>
<keyword evidence="3" id="KW-0862">Zinc</keyword>
<dbReference type="InterPro" id="IPR017907">
    <property type="entry name" value="Znf_RING_CS"/>
</dbReference>
<evidence type="ECO:0000256" key="3">
    <source>
        <dbReference type="ARBA" id="ARBA00022833"/>
    </source>
</evidence>
<evidence type="ECO:0000313" key="8">
    <source>
        <dbReference type="Proteomes" id="UP000812440"/>
    </source>
</evidence>
<dbReference type="InterPro" id="IPR001841">
    <property type="entry name" value="Znf_RING"/>
</dbReference>
<keyword evidence="2 4" id="KW-0863">Zinc-finger</keyword>
<keyword evidence="1" id="KW-0479">Metal-binding</keyword>
<organism evidence="7 8">
    <name type="scientific">Hymenochirus boettgeri</name>
    <name type="common">Congo dwarf clawed frog</name>
    <dbReference type="NCBI Taxonomy" id="247094"/>
    <lineage>
        <taxon>Eukaryota</taxon>
        <taxon>Metazoa</taxon>
        <taxon>Chordata</taxon>
        <taxon>Craniata</taxon>
        <taxon>Vertebrata</taxon>
        <taxon>Euteleostomi</taxon>
        <taxon>Amphibia</taxon>
        <taxon>Batrachia</taxon>
        <taxon>Anura</taxon>
        <taxon>Pipoidea</taxon>
        <taxon>Pipidae</taxon>
        <taxon>Pipinae</taxon>
        <taxon>Hymenochirus</taxon>
    </lineage>
</organism>
<evidence type="ECO:0000256" key="1">
    <source>
        <dbReference type="ARBA" id="ARBA00022723"/>
    </source>
</evidence>
<evidence type="ECO:0000259" key="6">
    <source>
        <dbReference type="PROSITE" id="PS50089"/>
    </source>
</evidence>
<dbReference type="PROSITE" id="PS00518">
    <property type="entry name" value="ZF_RING_1"/>
    <property type="match status" value="1"/>
</dbReference>
<dbReference type="SMART" id="SM00184">
    <property type="entry name" value="RING"/>
    <property type="match status" value="1"/>
</dbReference>
<sequence length="183" mass="20516">MATETPEPPEGESPYRNECPICYSSYDNVFKTPLLLPCAHTFCMECLCRLCLFIKHLQGFPCPLCRASAVIPTGGIPKLPVNLEIVAQFPQDKQNLQEVWVEGHKLCWIRAGNFDPRKNSLVTVQLLSNHIGSNPARPEGMITVRPSGFSILCRNLWALSVTILAIGIFMFAIVFIPVFVFHR</sequence>
<dbReference type="SUPFAM" id="SSF57850">
    <property type="entry name" value="RING/U-box"/>
    <property type="match status" value="1"/>
</dbReference>
<feature type="domain" description="RING-type" evidence="6">
    <location>
        <begin position="19"/>
        <end position="66"/>
    </location>
</feature>
<dbReference type="GO" id="GO:0016567">
    <property type="term" value="P:protein ubiquitination"/>
    <property type="evidence" value="ECO:0007669"/>
    <property type="project" value="TreeGrafter"/>
</dbReference>
<evidence type="ECO:0000313" key="7">
    <source>
        <dbReference type="EMBL" id="KAG8447393.1"/>
    </source>
</evidence>
<dbReference type="GO" id="GO:0061630">
    <property type="term" value="F:ubiquitin protein ligase activity"/>
    <property type="evidence" value="ECO:0007669"/>
    <property type="project" value="TreeGrafter"/>
</dbReference>
<evidence type="ECO:0000256" key="4">
    <source>
        <dbReference type="PROSITE-ProRule" id="PRU00175"/>
    </source>
</evidence>
<evidence type="ECO:0000256" key="5">
    <source>
        <dbReference type="SAM" id="Phobius"/>
    </source>
</evidence>
<dbReference type="InterPro" id="IPR013083">
    <property type="entry name" value="Znf_RING/FYVE/PHD"/>
</dbReference>
<dbReference type="GO" id="GO:0008270">
    <property type="term" value="F:zinc ion binding"/>
    <property type="evidence" value="ECO:0007669"/>
    <property type="project" value="UniProtKB-KW"/>
</dbReference>
<gene>
    <name evidence="7" type="ORF">GDO86_014750</name>
</gene>
<dbReference type="PANTHER" id="PTHR22791:SF30">
    <property type="entry name" value="RING FINGER PROTEIN 223-LIKE"/>
    <property type="match status" value="1"/>
</dbReference>
<accession>A0A8T2JUW9</accession>
<comment type="caution">
    <text evidence="7">The sequence shown here is derived from an EMBL/GenBank/DDBJ whole genome shotgun (WGS) entry which is preliminary data.</text>
</comment>
<dbReference type="Proteomes" id="UP000812440">
    <property type="component" value="Chromosome 8_10"/>
</dbReference>
<keyword evidence="8" id="KW-1185">Reference proteome</keyword>
<evidence type="ECO:0000256" key="2">
    <source>
        <dbReference type="ARBA" id="ARBA00022771"/>
    </source>
</evidence>
<dbReference type="OrthoDB" id="252722at2759"/>
<dbReference type="InterPro" id="IPR051435">
    <property type="entry name" value="RING_finger_E3_ubiq-ligases"/>
</dbReference>
<dbReference type="EMBL" id="JAACNH010000003">
    <property type="protein sequence ID" value="KAG8447393.1"/>
    <property type="molecule type" value="Genomic_DNA"/>
</dbReference>
<feature type="transmembrane region" description="Helical" evidence="5">
    <location>
        <begin position="156"/>
        <end position="181"/>
    </location>
</feature>
<proteinExistence type="predicted"/>
<dbReference type="AlphaFoldDB" id="A0A8T2JUW9"/>
<dbReference type="InterPro" id="IPR027370">
    <property type="entry name" value="Znf-RING_euk"/>
</dbReference>
<dbReference type="PANTHER" id="PTHR22791">
    <property type="entry name" value="RING-TYPE DOMAIN-CONTAINING PROTEIN"/>
    <property type="match status" value="1"/>
</dbReference>
<dbReference type="PROSITE" id="PS50089">
    <property type="entry name" value="ZF_RING_2"/>
    <property type="match status" value="1"/>
</dbReference>